<evidence type="ECO:0000313" key="2">
    <source>
        <dbReference type="EMBL" id="EEG49014.1"/>
    </source>
</evidence>
<feature type="transmembrane region" description="Helical" evidence="1">
    <location>
        <begin position="149"/>
        <end position="168"/>
    </location>
</feature>
<dbReference type="eggNOG" id="ENOG502ZUIM">
    <property type="taxonomic scope" value="Bacteria"/>
</dbReference>
<reference evidence="2 3" key="2">
    <citation type="submission" date="2009-02" db="EMBL/GenBank/DDBJ databases">
        <title>Draft genome sequence of Blautia hydrogenotrophica DSM 10507 (Ruminococcus hydrogenotrophicus DSM 10507).</title>
        <authorList>
            <person name="Sudarsanam P."/>
            <person name="Ley R."/>
            <person name="Guruge J."/>
            <person name="Turnbaugh P.J."/>
            <person name="Mahowald M."/>
            <person name="Liep D."/>
            <person name="Gordon J."/>
        </authorList>
    </citation>
    <scope>NUCLEOTIDE SEQUENCE [LARGE SCALE GENOMIC DNA]</scope>
    <source>
        <strain evidence="3">DSM 10507 / JCM 14656 / S5a33</strain>
    </source>
</reference>
<dbReference type="Pfam" id="PF13346">
    <property type="entry name" value="ABC2_membrane_5"/>
    <property type="match status" value="1"/>
</dbReference>
<dbReference type="InterPro" id="IPR025699">
    <property type="entry name" value="ABC2_memb-like"/>
</dbReference>
<keyword evidence="1" id="KW-0472">Membrane</keyword>
<organism evidence="2 3">
    <name type="scientific">Blautia hydrogenotrophica (strain DSM 10507 / JCM 14656 / S5a33)</name>
    <name type="common">Ruminococcus hydrogenotrophicus</name>
    <dbReference type="NCBI Taxonomy" id="476272"/>
    <lineage>
        <taxon>Bacteria</taxon>
        <taxon>Bacillati</taxon>
        <taxon>Bacillota</taxon>
        <taxon>Clostridia</taxon>
        <taxon>Lachnospirales</taxon>
        <taxon>Lachnospiraceae</taxon>
        <taxon>Blautia</taxon>
    </lineage>
</organism>
<protein>
    <recommendedName>
        <fullName evidence="4">ABC-2 family transporter protein</fullName>
    </recommendedName>
</protein>
<dbReference type="RefSeq" id="WP_005949136.1">
    <property type="nucleotide sequence ID" value="NZ_CP136423.1"/>
</dbReference>
<dbReference type="PATRIC" id="fig|476272.21.peg.1514"/>
<name>C0CMK0_BLAHS</name>
<gene>
    <name evidence="2" type="ORF">RUMHYD_02085</name>
</gene>
<evidence type="ECO:0000256" key="1">
    <source>
        <dbReference type="SAM" id="Phobius"/>
    </source>
</evidence>
<feature type="transmembrane region" description="Helical" evidence="1">
    <location>
        <begin position="117"/>
        <end position="137"/>
    </location>
</feature>
<feature type="transmembrane region" description="Helical" evidence="1">
    <location>
        <begin position="83"/>
        <end position="105"/>
    </location>
</feature>
<evidence type="ECO:0008006" key="4">
    <source>
        <dbReference type="Google" id="ProtNLM"/>
    </source>
</evidence>
<accession>C0CMK0</accession>
<dbReference type="HOGENOM" id="CLU_102880_5_0_9"/>
<proteinExistence type="predicted"/>
<keyword evidence="1" id="KW-1133">Transmembrane helix</keyword>
<feature type="transmembrane region" description="Helical" evidence="1">
    <location>
        <begin position="12"/>
        <end position="32"/>
    </location>
</feature>
<dbReference type="EMBL" id="ACBZ01000110">
    <property type="protein sequence ID" value="EEG49014.1"/>
    <property type="molecule type" value="Genomic_DNA"/>
</dbReference>
<evidence type="ECO:0000313" key="3">
    <source>
        <dbReference type="Proteomes" id="UP000003100"/>
    </source>
</evidence>
<keyword evidence="3" id="KW-1185">Reference proteome</keyword>
<sequence length="218" mass="24018">MRGLLMKDFYMLLEMKKFAGMMAVIGLLLLITNSGGEGFVISYMTIMSAFMVLSTLSQDEGGKGIQFLLTLPVTRKIYVKEKYCLGLLNGIGFWLVSAVVVGIVTAVRNRGTAPVDFIWECLLYLTVLFAMLALMLPVQLKYGGEKGRLVIVIAVAVILCVAIGSAKFMERANVDASGTVEWIAAHSVFSYGLLVAVLLALLWISYRISLHVMEKKQY</sequence>
<dbReference type="AlphaFoldDB" id="C0CMK0"/>
<reference evidence="2 3" key="1">
    <citation type="submission" date="2009-01" db="EMBL/GenBank/DDBJ databases">
        <authorList>
            <person name="Fulton L."/>
            <person name="Clifton S."/>
            <person name="Fulton B."/>
            <person name="Xu J."/>
            <person name="Minx P."/>
            <person name="Pepin K.H."/>
            <person name="Johnson M."/>
            <person name="Bhonagiri V."/>
            <person name="Nash W.E."/>
            <person name="Mardis E.R."/>
            <person name="Wilson R.K."/>
        </authorList>
    </citation>
    <scope>NUCLEOTIDE SEQUENCE [LARGE SCALE GENOMIC DNA]</scope>
    <source>
        <strain evidence="3">DSM 10507 / JCM 14656 / S5a33</strain>
    </source>
</reference>
<dbReference type="Proteomes" id="UP000003100">
    <property type="component" value="Unassembled WGS sequence"/>
</dbReference>
<feature type="transmembrane region" description="Helical" evidence="1">
    <location>
        <begin position="188"/>
        <end position="206"/>
    </location>
</feature>
<dbReference type="GeneID" id="86820886"/>
<comment type="caution">
    <text evidence="2">The sequence shown here is derived from an EMBL/GenBank/DDBJ whole genome shotgun (WGS) entry which is preliminary data.</text>
</comment>
<keyword evidence="1" id="KW-0812">Transmembrane</keyword>